<keyword evidence="3 6" id="KW-0812">Transmembrane</keyword>
<evidence type="ECO:0000256" key="4">
    <source>
        <dbReference type="ARBA" id="ARBA00022989"/>
    </source>
</evidence>
<dbReference type="PANTHER" id="PTHR23515">
    <property type="entry name" value="HIGH-AFFINITY NITRATE TRANSPORTER 2.3"/>
    <property type="match status" value="1"/>
</dbReference>
<sequence length="459" mass="48541">MAVAARSEGLLRGRWIDDWRPEDESFWQATGRRVANRNLWFSVFSEHIGFSIWTLWSVLVLFMPNEAFGLDVAGKFFLVAMPTLVGSVLRLPYTMAVAVFGGRNWSVIAAALLLVPTVLAAFVVEPGVSYTTLMVLAAIAGVGGGNFASSMTNINAFFPEKHKGAALGLNAGGGNLGVAVIQLLGLLILATAGGGVTGIRILLGIYIPLIVIATLCSALFMDNLSSVRNDTGALAEATKDAQTWILSFLYIGTFGSFIGYSFAFGLVLQNQFGRSPVQAAAVTFIGPLLGSLIRPVGGWLSDRVGGVRVTFWNFVAMAVATLICIVASGAQSLGLFVTGFTLLFITSGIGNGSTYKMIPSIFRTKALASGRDTDEALLWARRVSGAVIGIAGAVGAFGGLLINLAFRQSFLAVQSGVPAFWAFLAFYAVCFVVTYVVYMRRPKAATDPTTGATVSYASV</sequence>
<organism evidence="7 8">
    <name type="scientific">Actinomycetospora aurantiaca</name>
    <dbReference type="NCBI Taxonomy" id="3129233"/>
    <lineage>
        <taxon>Bacteria</taxon>
        <taxon>Bacillati</taxon>
        <taxon>Actinomycetota</taxon>
        <taxon>Actinomycetes</taxon>
        <taxon>Pseudonocardiales</taxon>
        <taxon>Pseudonocardiaceae</taxon>
        <taxon>Actinomycetospora</taxon>
    </lineage>
</organism>
<feature type="transmembrane region" description="Helical" evidence="6">
    <location>
        <begin position="335"/>
        <end position="355"/>
    </location>
</feature>
<dbReference type="Pfam" id="PF07690">
    <property type="entry name" value="MFS_1"/>
    <property type="match status" value="1"/>
</dbReference>
<feature type="transmembrane region" description="Helical" evidence="6">
    <location>
        <begin position="169"/>
        <end position="192"/>
    </location>
</feature>
<feature type="transmembrane region" description="Helical" evidence="6">
    <location>
        <begin position="386"/>
        <end position="406"/>
    </location>
</feature>
<dbReference type="InterPro" id="IPR036259">
    <property type="entry name" value="MFS_trans_sf"/>
</dbReference>
<comment type="subcellular location">
    <subcellularLocation>
        <location evidence="1">Membrane</location>
        <topology evidence="1">Multi-pass membrane protein</topology>
    </subcellularLocation>
</comment>
<dbReference type="RefSeq" id="WP_337694164.1">
    <property type="nucleotide sequence ID" value="NZ_JBBEGN010000002.1"/>
</dbReference>
<evidence type="ECO:0000256" key="6">
    <source>
        <dbReference type="SAM" id="Phobius"/>
    </source>
</evidence>
<dbReference type="CDD" id="cd17341">
    <property type="entry name" value="MFS_NRT2_like"/>
    <property type="match status" value="1"/>
</dbReference>
<gene>
    <name evidence="7" type="ORF">WCD74_07315</name>
</gene>
<feature type="transmembrane region" description="Helical" evidence="6">
    <location>
        <begin position="130"/>
        <end position="148"/>
    </location>
</feature>
<dbReference type="SUPFAM" id="SSF103473">
    <property type="entry name" value="MFS general substrate transporter"/>
    <property type="match status" value="1"/>
</dbReference>
<evidence type="ECO:0000313" key="7">
    <source>
        <dbReference type="EMBL" id="MEJ2867570.1"/>
    </source>
</evidence>
<comment type="similarity">
    <text evidence="2">Belongs to the major facilitator superfamily. Nitrate/nitrite porter (TC 2.A.1.8) family.</text>
</comment>
<comment type="caution">
    <text evidence="7">The sequence shown here is derived from an EMBL/GenBank/DDBJ whole genome shotgun (WGS) entry which is preliminary data.</text>
</comment>
<feature type="transmembrane region" description="Helical" evidence="6">
    <location>
        <begin position="418"/>
        <end position="438"/>
    </location>
</feature>
<evidence type="ECO:0000256" key="1">
    <source>
        <dbReference type="ARBA" id="ARBA00004141"/>
    </source>
</evidence>
<feature type="transmembrane region" description="Helical" evidence="6">
    <location>
        <begin position="76"/>
        <end position="93"/>
    </location>
</feature>
<feature type="transmembrane region" description="Helical" evidence="6">
    <location>
        <begin position="241"/>
        <end position="267"/>
    </location>
</feature>
<evidence type="ECO:0000256" key="5">
    <source>
        <dbReference type="ARBA" id="ARBA00023136"/>
    </source>
</evidence>
<feature type="transmembrane region" description="Helical" evidence="6">
    <location>
        <begin position="105"/>
        <end position="124"/>
    </location>
</feature>
<dbReference type="Gene3D" id="1.20.1250.20">
    <property type="entry name" value="MFS general substrate transporter like domains"/>
    <property type="match status" value="1"/>
</dbReference>
<reference evidence="7 8" key="1">
    <citation type="submission" date="2024-03" db="EMBL/GenBank/DDBJ databases">
        <title>Actinomycetospora sp. OC33-EN08, a novel actinomycete isolated from wild orchid (Aerides multiflora).</title>
        <authorList>
            <person name="Suriyachadkun C."/>
        </authorList>
    </citation>
    <scope>NUCLEOTIDE SEQUENCE [LARGE SCALE GENOMIC DNA]</scope>
    <source>
        <strain evidence="7 8">OC33-EN08</strain>
    </source>
</reference>
<keyword evidence="5 6" id="KW-0472">Membrane</keyword>
<dbReference type="InterPro" id="IPR044772">
    <property type="entry name" value="NO3_transporter"/>
</dbReference>
<feature type="transmembrane region" description="Helical" evidence="6">
    <location>
        <begin position="39"/>
        <end position="64"/>
    </location>
</feature>
<accession>A0ABU8MLN1</accession>
<keyword evidence="4 6" id="KW-1133">Transmembrane helix</keyword>
<evidence type="ECO:0000313" key="8">
    <source>
        <dbReference type="Proteomes" id="UP001385809"/>
    </source>
</evidence>
<keyword evidence="8" id="KW-1185">Reference proteome</keyword>
<dbReference type="InterPro" id="IPR011701">
    <property type="entry name" value="MFS"/>
</dbReference>
<evidence type="ECO:0000256" key="2">
    <source>
        <dbReference type="ARBA" id="ARBA00008432"/>
    </source>
</evidence>
<feature type="transmembrane region" description="Helical" evidence="6">
    <location>
        <begin position="198"/>
        <end position="220"/>
    </location>
</feature>
<proteinExistence type="inferred from homology"/>
<dbReference type="Proteomes" id="UP001385809">
    <property type="component" value="Unassembled WGS sequence"/>
</dbReference>
<feature type="transmembrane region" description="Helical" evidence="6">
    <location>
        <begin position="309"/>
        <end position="329"/>
    </location>
</feature>
<protein>
    <submittedName>
        <fullName evidence="7">Nitrate/nitrite transporter</fullName>
    </submittedName>
</protein>
<name>A0ABU8MLN1_9PSEU</name>
<feature type="transmembrane region" description="Helical" evidence="6">
    <location>
        <begin position="279"/>
        <end position="297"/>
    </location>
</feature>
<evidence type="ECO:0000256" key="3">
    <source>
        <dbReference type="ARBA" id="ARBA00022692"/>
    </source>
</evidence>
<dbReference type="EMBL" id="JBBEGN010000002">
    <property type="protein sequence ID" value="MEJ2867570.1"/>
    <property type="molecule type" value="Genomic_DNA"/>
</dbReference>